<sequence>MVSRAYRRLGMGPPRLASFQKLTGTIQAYRRKQVTLNAGGYAIPSYNVTKGYKQENLESITQHPAVSPGYNRCQLKIILVARPEEEYAL</sequence>
<proteinExistence type="predicted"/>
<organism evidence="1 2">
    <name type="scientific">Batillaria attramentaria</name>
    <dbReference type="NCBI Taxonomy" id="370345"/>
    <lineage>
        <taxon>Eukaryota</taxon>
        <taxon>Metazoa</taxon>
        <taxon>Spiralia</taxon>
        <taxon>Lophotrochozoa</taxon>
        <taxon>Mollusca</taxon>
        <taxon>Gastropoda</taxon>
        <taxon>Caenogastropoda</taxon>
        <taxon>Sorbeoconcha</taxon>
        <taxon>Cerithioidea</taxon>
        <taxon>Batillariidae</taxon>
        <taxon>Batillaria</taxon>
    </lineage>
</organism>
<protein>
    <submittedName>
        <fullName evidence="1">Uncharacterized protein</fullName>
    </submittedName>
</protein>
<gene>
    <name evidence="1" type="ORF">BaRGS_00007577</name>
</gene>
<comment type="caution">
    <text evidence="1">The sequence shown here is derived from an EMBL/GenBank/DDBJ whole genome shotgun (WGS) entry which is preliminary data.</text>
</comment>
<evidence type="ECO:0000313" key="2">
    <source>
        <dbReference type="Proteomes" id="UP001519460"/>
    </source>
</evidence>
<dbReference type="AlphaFoldDB" id="A0ABD0LNB2"/>
<dbReference type="EMBL" id="JACVVK020000033">
    <property type="protein sequence ID" value="KAK7501092.1"/>
    <property type="molecule type" value="Genomic_DNA"/>
</dbReference>
<keyword evidence="2" id="KW-1185">Reference proteome</keyword>
<dbReference type="Proteomes" id="UP001519460">
    <property type="component" value="Unassembled WGS sequence"/>
</dbReference>
<name>A0ABD0LNB2_9CAEN</name>
<reference evidence="1 2" key="1">
    <citation type="journal article" date="2023" name="Sci. Data">
        <title>Genome assembly of the Korean intertidal mud-creeper Batillaria attramentaria.</title>
        <authorList>
            <person name="Patra A.K."/>
            <person name="Ho P.T."/>
            <person name="Jun S."/>
            <person name="Lee S.J."/>
            <person name="Kim Y."/>
            <person name="Won Y.J."/>
        </authorList>
    </citation>
    <scope>NUCLEOTIDE SEQUENCE [LARGE SCALE GENOMIC DNA]</scope>
    <source>
        <strain evidence="1">Wonlab-2016</strain>
    </source>
</reference>
<evidence type="ECO:0000313" key="1">
    <source>
        <dbReference type="EMBL" id="KAK7501092.1"/>
    </source>
</evidence>
<accession>A0ABD0LNB2</accession>